<dbReference type="Gene3D" id="1.10.533.10">
    <property type="entry name" value="Death Domain, Fas"/>
    <property type="match status" value="1"/>
</dbReference>
<feature type="region of interest" description="Disordered" evidence="2">
    <location>
        <begin position="239"/>
        <end position="264"/>
    </location>
</feature>
<keyword evidence="5" id="KW-1185">Reference proteome</keyword>
<feature type="coiled-coil region" evidence="1">
    <location>
        <begin position="5"/>
        <end position="85"/>
    </location>
</feature>
<feature type="region of interest" description="Disordered" evidence="2">
    <location>
        <begin position="279"/>
        <end position="325"/>
    </location>
</feature>
<protein>
    <recommendedName>
        <fullName evidence="3">Death domain-containing protein</fullName>
    </recommendedName>
</protein>
<reference evidence="4 5" key="1">
    <citation type="submission" date="2024-09" db="EMBL/GenBank/DDBJ databases">
        <title>A chromosome-level genome assembly of Gray's grenadier anchovy, Coilia grayii.</title>
        <authorList>
            <person name="Fu Z."/>
        </authorList>
    </citation>
    <scope>NUCLEOTIDE SEQUENCE [LARGE SCALE GENOMIC DNA]</scope>
    <source>
        <strain evidence="4">G4</strain>
        <tissue evidence="4">Muscle</tissue>
    </source>
</reference>
<comment type="caution">
    <text evidence="4">The sequence shown here is derived from an EMBL/GenBank/DDBJ whole genome shotgun (WGS) entry which is preliminary data.</text>
</comment>
<dbReference type="InterPro" id="IPR004244">
    <property type="entry name" value="Transposase_22"/>
</dbReference>
<organism evidence="4 5">
    <name type="scientific">Coilia grayii</name>
    <name type="common">Gray's grenadier anchovy</name>
    <dbReference type="NCBI Taxonomy" id="363190"/>
    <lineage>
        <taxon>Eukaryota</taxon>
        <taxon>Metazoa</taxon>
        <taxon>Chordata</taxon>
        <taxon>Craniata</taxon>
        <taxon>Vertebrata</taxon>
        <taxon>Euteleostomi</taxon>
        <taxon>Actinopterygii</taxon>
        <taxon>Neopterygii</taxon>
        <taxon>Teleostei</taxon>
        <taxon>Clupei</taxon>
        <taxon>Clupeiformes</taxon>
        <taxon>Clupeoidei</taxon>
        <taxon>Engraulidae</taxon>
        <taxon>Coilinae</taxon>
        <taxon>Coilia</taxon>
    </lineage>
</organism>
<dbReference type="Proteomes" id="UP001591681">
    <property type="component" value="Unassembled WGS sequence"/>
</dbReference>
<dbReference type="PROSITE" id="PS50017">
    <property type="entry name" value="DEATH_DOMAIN"/>
    <property type="match status" value="1"/>
</dbReference>
<keyword evidence="1" id="KW-0175">Coiled coil</keyword>
<dbReference type="Gene3D" id="6.10.250.370">
    <property type="match status" value="1"/>
</dbReference>
<evidence type="ECO:0000259" key="3">
    <source>
        <dbReference type="PROSITE" id="PS50017"/>
    </source>
</evidence>
<dbReference type="InterPro" id="IPR011029">
    <property type="entry name" value="DEATH-like_dom_sf"/>
</dbReference>
<name>A0ABD1J5E4_9TELE</name>
<dbReference type="AlphaFoldDB" id="A0ABD1J5E4"/>
<dbReference type="Gene3D" id="3.30.70.1820">
    <property type="entry name" value="L1 transposable element, RRM domain"/>
    <property type="match status" value="1"/>
</dbReference>
<proteinExistence type="predicted"/>
<dbReference type="SUPFAM" id="SSF47986">
    <property type="entry name" value="DEATH domain"/>
    <property type="match status" value="1"/>
</dbReference>
<dbReference type="InterPro" id="IPR034029">
    <property type="entry name" value="TNFRSF10A/B_death"/>
</dbReference>
<gene>
    <name evidence="4" type="ORF">ACEWY4_023613</name>
</gene>
<dbReference type="InterPro" id="IPR000488">
    <property type="entry name" value="Death_dom"/>
</dbReference>
<feature type="compositionally biased region" description="Low complexity" evidence="2">
    <location>
        <begin position="295"/>
        <end position="304"/>
    </location>
</feature>
<evidence type="ECO:0000313" key="4">
    <source>
        <dbReference type="EMBL" id="KAL2081760.1"/>
    </source>
</evidence>
<sequence>MKGQLADIKSQMDQFREELKAGMDNVNGKICALEQQFQQLEDAASEQSTTVSTLEREVATMKKDIANLKARNEDLENRSHRCNLQITEVKEGRESAQGPVNYVSHMLSEALELEKAPLLNRAHRVLRNLERDDNPQGGSPRTFIVRCHYYQEKVEILKKAAGKPLKTAEGDDIRIFPDYSLEVSRQRAKFNEVKKLLWDGKITNLRFGVVYPAELKITLPDVSASECAVEGVKIPVEFSPQSAEEKQNTKNADLEEDGEPHAESSALLQETQGVFSKIPGLEDEDRGLGDSLPNTTSSSQTSLSVVHTPLPSGGETLTHSPPATRPSCFTYCEPDNWSRETSQKTNTTWSECVYVCQDEVLNRRLVPLLGEEMSLSKSFDLFDTFLDVRFHNKFFRSIGVSDNAIKIAESSPAGDKVYELLCVWMQREGLRADINDLIQALLLLDQRYSAENIATKAVERGFYRLA</sequence>
<dbReference type="PANTHER" id="PTHR11505">
    <property type="entry name" value="L1 TRANSPOSABLE ELEMENT-RELATED"/>
    <property type="match status" value="1"/>
</dbReference>
<dbReference type="Pfam" id="PF00531">
    <property type="entry name" value="Death"/>
    <property type="match status" value="1"/>
</dbReference>
<evidence type="ECO:0000313" key="5">
    <source>
        <dbReference type="Proteomes" id="UP001591681"/>
    </source>
</evidence>
<accession>A0ABD1J5E4</accession>
<dbReference type="CDD" id="cd08315">
    <property type="entry name" value="Death_TRAILR_DR4_DR5"/>
    <property type="match status" value="1"/>
</dbReference>
<dbReference type="EMBL" id="JBHFQA010000020">
    <property type="protein sequence ID" value="KAL2081760.1"/>
    <property type="molecule type" value="Genomic_DNA"/>
</dbReference>
<feature type="domain" description="Death" evidence="3">
    <location>
        <begin position="393"/>
        <end position="457"/>
    </location>
</feature>
<evidence type="ECO:0000256" key="2">
    <source>
        <dbReference type="SAM" id="MobiDB-lite"/>
    </source>
</evidence>
<evidence type="ECO:0000256" key="1">
    <source>
        <dbReference type="SAM" id="Coils"/>
    </source>
</evidence>